<dbReference type="NCBIfam" id="TIGR01733">
    <property type="entry name" value="AA-adenyl-dom"/>
    <property type="match status" value="1"/>
</dbReference>
<protein>
    <submittedName>
        <fullName evidence="4">Amino acid adenylation domain-containing protein</fullName>
    </submittedName>
</protein>
<keyword evidence="5" id="KW-1185">Reference proteome</keyword>
<dbReference type="Proteomes" id="UP000243096">
    <property type="component" value="Unassembled WGS sequence"/>
</dbReference>
<organism evidence="4 5">
    <name type="scientific">Mycetohabitans endofungorum</name>
    <dbReference type="NCBI Taxonomy" id="417203"/>
    <lineage>
        <taxon>Bacteria</taxon>
        <taxon>Pseudomonadati</taxon>
        <taxon>Pseudomonadota</taxon>
        <taxon>Betaproteobacteria</taxon>
        <taxon>Burkholderiales</taxon>
        <taxon>Burkholderiaceae</taxon>
        <taxon>Mycetohabitans</taxon>
    </lineage>
</organism>
<dbReference type="InterPro" id="IPR045851">
    <property type="entry name" value="AMP-bd_C_sf"/>
</dbReference>
<dbReference type="InterPro" id="IPR009081">
    <property type="entry name" value="PP-bd_ACP"/>
</dbReference>
<keyword evidence="2" id="KW-0597">Phosphoprotein</keyword>
<dbReference type="Pfam" id="PF13193">
    <property type="entry name" value="AMP-binding_C"/>
    <property type="match status" value="1"/>
</dbReference>
<dbReference type="InterPro" id="IPR000873">
    <property type="entry name" value="AMP-dep_synth/lig_dom"/>
</dbReference>
<dbReference type="FunFam" id="2.30.38.10:FF:000001">
    <property type="entry name" value="Non-ribosomal peptide synthetase PvdI"/>
    <property type="match status" value="1"/>
</dbReference>
<dbReference type="PROSITE" id="PS00455">
    <property type="entry name" value="AMP_BINDING"/>
    <property type="match status" value="1"/>
</dbReference>
<dbReference type="InterPro" id="IPR029058">
    <property type="entry name" value="AB_hydrolase_fold"/>
</dbReference>
<dbReference type="InterPro" id="IPR020845">
    <property type="entry name" value="AMP-binding_CS"/>
</dbReference>
<dbReference type="PROSITE" id="PS50075">
    <property type="entry name" value="CARRIER"/>
    <property type="match status" value="1"/>
</dbReference>
<dbReference type="Pfam" id="PF00550">
    <property type="entry name" value="PP-binding"/>
    <property type="match status" value="1"/>
</dbReference>
<feature type="non-terminal residue" evidence="4">
    <location>
        <position position="1"/>
    </location>
</feature>
<dbReference type="EMBL" id="PRDW01000063">
    <property type="protein sequence ID" value="PPB79705.1"/>
    <property type="molecule type" value="Genomic_DNA"/>
</dbReference>
<dbReference type="Gene3D" id="3.40.50.1820">
    <property type="entry name" value="alpha/beta hydrolase"/>
    <property type="match status" value="1"/>
</dbReference>
<dbReference type="Gene3D" id="2.30.38.10">
    <property type="entry name" value="Luciferase, Domain 3"/>
    <property type="match status" value="1"/>
</dbReference>
<evidence type="ECO:0000256" key="2">
    <source>
        <dbReference type="ARBA" id="ARBA00022553"/>
    </source>
</evidence>
<dbReference type="InterPro" id="IPR025110">
    <property type="entry name" value="AMP-bd_C"/>
</dbReference>
<dbReference type="OrthoDB" id="9154499at2"/>
<dbReference type="RefSeq" id="WP_104078561.1">
    <property type="nucleotide sequence ID" value="NZ_PRDW01000063.1"/>
</dbReference>
<reference evidence="4 5" key="1">
    <citation type="submission" date="2018-01" db="EMBL/GenBank/DDBJ databases">
        <title>Genomic Encyclopedia of Type Strains, Phase III (KMG-III): the genomes of soil and plant-associated and newly described type strains.</title>
        <authorList>
            <person name="Whitman W."/>
        </authorList>
    </citation>
    <scope>NUCLEOTIDE SEQUENCE [LARGE SCALE GENOMIC DNA]</scope>
    <source>
        <strain evidence="4 5">HKI456</strain>
    </source>
</reference>
<gene>
    <name evidence="4" type="ORF">B0O95_1631</name>
</gene>
<name>A0A2P5K6E2_9BURK</name>
<dbReference type="Gene3D" id="3.40.50.980">
    <property type="match status" value="2"/>
</dbReference>
<dbReference type="Pfam" id="PF00501">
    <property type="entry name" value="AMP-binding"/>
    <property type="match status" value="1"/>
</dbReference>
<dbReference type="InterPro" id="IPR010071">
    <property type="entry name" value="AA_adenyl_dom"/>
</dbReference>
<evidence type="ECO:0000259" key="3">
    <source>
        <dbReference type="PROSITE" id="PS50075"/>
    </source>
</evidence>
<dbReference type="CDD" id="cd12117">
    <property type="entry name" value="A_NRPS_Srf_like"/>
    <property type="match status" value="1"/>
</dbReference>
<feature type="domain" description="Carrier" evidence="3">
    <location>
        <begin position="409"/>
        <end position="449"/>
    </location>
</feature>
<evidence type="ECO:0000313" key="4">
    <source>
        <dbReference type="EMBL" id="PPB79705.1"/>
    </source>
</evidence>
<dbReference type="GO" id="GO:0031177">
    <property type="term" value="F:phosphopantetheine binding"/>
    <property type="evidence" value="ECO:0007669"/>
    <property type="project" value="TreeGrafter"/>
</dbReference>
<dbReference type="GO" id="GO:0043041">
    <property type="term" value="P:amino acid activation for nonribosomal peptide biosynthetic process"/>
    <property type="evidence" value="ECO:0007669"/>
    <property type="project" value="TreeGrafter"/>
</dbReference>
<dbReference type="Gene3D" id="3.30.300.30">
    <property type="match status" value="1"/>
</dbReference>
<accession>A0A2P5K6E2</accession>
<keyword evidence="1" id="KW-0596">Phosphopantetheine</keyword>
<dbReference type="PANTHER" id="PTHR45527">
    <property type="entry name" value="NONRIBOSOMAL PEPTIDE SYNTHETASE"/>
    <property type="match status" value="1"/>
</dbReference>
<sequence length="449" mass="48519">ETGAPVLLTDQSLQERCLVQSAQVIVVDADASLGSESSENPAVACQPEQLAYLMYTSGSTGKPKGIGVTHRNVLNLALNGRLEGARERVLLHSPHAFDASTYELWGPLLNGGQIVIAPAGQLDARALQSIIMRHQVTALYLTTVLFHLIVEDKPRSLGSVRKLLAGGDILSPDAAQTILDQYPDLTFIHVYGPTETTTFAACYAIQAPYQAEASVPIGMPLDNAQVYVLDTGLRCTPVGIVGELYIAGTGMARGYFNRPELTAERFVANPFGPAGTRLYRTGDLVRWRADGTLDFVGRVDQQVKIRGFRIELGEIEAALRQHPGVAQAAVMARESHVGHKQLVGYVVADAQQVSELDVMQLRAHVANQLPDYMVPAAIMQLDALPLTPNGKLDQKALPAPEFALAHYRAPRTPQEQTLAELFAEVLGLPRVGIDDSFFDLGGDSIISIQ</sequence>
<dbReference type="SUPFAM" id="SSF56801">
    <property type="entry name" value="Acetyl-CoA synthetase-like"/>
    <property type="match status" value="1"/>
</dbReference>
<proteinExistence type="predicted"/>
<evidence type="ECO:0000256" key="1">
    <source>
        <dbReference type="ARBA" id="ARBA00022450"/>
    </source>
</evidence>
<dbReference type="FunFam" id="3.30.300.30:FF:000010">
    <property type="entry name" value="Enterobactin synthetase component F"/>
    <property type="match status" value="1"/>
</dbReference>
<dbReference type="GO" id="GO:0005737">
    <property type="term" value="C:cytoplasm"/>
    <property type="evidence" value="ECO:0007669"/>
    <property type="project" value="TreeGrafter"/>
</dbReference>
<dbReference type="AlphaFoldDB" id="A0A2P5K6E2"/>
<feature type="non-terminal residue" evidence="4">
    <location>
        <position position="449"/>
    </location>
</feature>
<comment type="caution">
    <text evidence="4">The sequence shown here is derived from an EMBL/GenBank/DDBJ whole genome shotgun (WGS) entry which is preliminary data.</text>
</comment>
<evidence type="ECO:0000313" key="5">
    <source>
        <dbReference type="Proteomes" id="UP000243096"/>
    </source>
</evidence>
<dbReference type="GO" id="GO:0044550">
    <property type="term" value="P:secondary metabolite biosynthetic process"/>
    <property type="evidence" value="ECO:0007669"/>
    <property type="project" value="TreeGrafter"/>
</dbReference>
<dbReference type="PANTHER" id="PTHR45527:SF1">
    <property type="entry name" value="FATTY ACID SYNTHASE"/>
    <property type="match status" value="1"/>
</dbReference>